<dbReference type="Pfam" id="PF23855">
    <property type="entry name" value="DUF7218"/>
    <property type="match status" value="1"/>
</dbReference>
<dbReference type="InterPro" id="IPR027924">
    <property type="entry name" value="XkdF"/>
</dbReference>
<reference evidence="3" key="1">
    <citation type="submission" date="2020-05" db="EMBL/GenBank/DDBJ databases">
        <authorList>
            <person name="Chiriac C."/>
            <person name="Salcher M."/>
            <person name="Ghai R."/>
            <person name="Kavagutti S V."/>
        </authorList>
    </citation>
    <scope>NUCLEOTIDE SEQUENCE</scope>
</reference>
<accession>A0A6J5RC85</accession>
<feature type="region of interest" description="Disordered" evidence="1">
    <location>
        <begin position="233"/>
        <end position="299"/>
    </location>
</feature>
<evidence type="ECO:0000259" key="2">
    <source>
        <dbReference type="Pfam" id="PF14550"/>
    </source>
</evidence>
<evidence type="ECO:0000313" key="3">
    <source>
        <dbReference type="EMBL" id="CAB4195120.1"/>
    </source>
</evidence>
<proteinExistence type="predicted"/>
<dbReference type="EMBL" id="LR797224">
    <property type="protein sequence ID" value="CAB4195120.1"/>
    <property type="molecule type" value="Genomic_DNA"/>
</dbReference>
<name>A0A6J5RC85_9CAUD</name>
<protein>
    <submittedName>
        <fullName evidence="3">Phage-like element PBSX protein, XkdF</fullName>
    </submittedName>
</protein>
<dbReference type="InterPro" id="IPR055642">
    <property type="entry name" value="DUF7218"/>
</dbReference>
<dbReference type="Pfam" id="PF14550">
    <property type="entry name" value="Peptidase_S78_2"/>
    <property type="match status" value="1"/>
</dbReference>
<feature type="domain" description="Phage-like element PBSX protein XkdF" evidence="2">
    <location>
        <begin position="681"/>
        <end position="806"/>
    </location>
</feature>
<sequence length="811" mass="89092">MSGMALSEIEKRRVWVKPHLRARLNIKGYWRGEYETPDLSLASNLLSDSIQYGGSTRTPSLRANKSVTSGIAVSEHVKETLRMPVNDMTLMDISKWVEKHQDIFSDGRHFVGAWISRDETEDGKPFGPELAWLDIVTVYPKEERARAIAAGIKHNQRSIYDIDNGIEIVTGGTGMAKSSVNRKWLVGVFSHEDPQAILDNLRAGQVSKKFKRPRILRSRSVRQHVTDAAFDRNHNGLINDGTPDEKRAPHVNNPLDTKAGAGRKKVSSKLSDTFRPRKPYIYNPSKKVGEGDGSEENPFKVDSASKALEHIAAGHHVEMDMETAGTVLIEVKKFAQAAKDAEKAGDNSYKEGGKNFKDLDLCRVSVPDQNLFCAQNKGIPRIRMPQVKGKNIKENSAAARLLVEQNAERAKKGKDATDEVNATAPYMKMLADSGIQVGTGDGDGTEMVDASFLRASQQNLVGEKIGGMMGAYDMYREDEAAGVAPDKRRGFDPSQAAILVSSDGYVIDGHHTWAAVVGTDLTDGVDTPLKIKIRRVHMPIMDILDLTNSWLDEFGISGNAATATNKSDPTQHKMVISKKSHSDAWLATHPNKKSTPKEIVGHHGHRPHGPSILWPALYEELRKKGMTKGKAAAISNAGWKKKRMGIPTNTPTSVRGIVKNDPPCIGCGDHAEPVANNDDFTISKLEDDKQIVFGWAYTTHDPSGEVVVDKSGDFIDDPGVLEDAAYSFVLHSRMGGQDHARDGDSPVVKSTMVESMVFTPEKAEAMGIPQGIVPTGWWVGFKVEDDRLWSQVKDGRYQSFSIHGSGVRTPI</sequence>
<evidence type="ECO:0000256" key="1">
    <source>
        <dbReference type="SAM" id="MobiDB-lite"/>
    </source>
</evidence>
<organism evidence="3">
    <name type="scientific">uncultured Caudovirales phage</name>
    <dbReference type="NCBI Taxonomy" id="2100421"/>
    <lineage>
        <taxon>Viruses</taxon>
        <taxon>Duplodnaviria</taxon>
        <taxon>Heunggongvirae</taxon>
        <taxon>Uroviricota</taxon>
        <taxon>Caudoviricetes</taxon>
        <taxon>Peduoviridae</taxon>
        <taxon>Maltschvirus</taxon>
        <taxon>Maltschvirus maltsch</taxon>
    </lineage>
</organism>
<gene>
    <name evidence="3" type="ORF">UFOVP1279_50</name>
</gene>